<protein>
    <submittedName>
        <fullName evidence="1">Uncharacterized protein</fullName>
    </submittedName>
</protein>
<evidence type="ECO:0000313" key="1">
    <source>
        <dbReference type="EMBL" id="SUZ58126.1"/>
    </source>
</evidence>
<reference evidence="1" key="1">
    <citation type="submission" date="2018-05" db="EMBL/GenBank/DDBJ databases">
        <authorList>
            <person name="Lanie J.A."/>
            <person name="Ng W.-L."/>
            <person name="Kazmierczak K.M."/>
            <person name="Andrzejewski T.M."/>
            <person name="Davidsen T.M."/>
            <person name="Wayne K.J."/>
            <person name="Tettelin H."/>
            <person name="Glass J.I."/>
            <person name="Rusch D."/>
            <person name="Podicherti R."/>
            <person name="Tsui H.-C.T."/>
            <person name="Winkler M.E."/>
        </authorList>
    </citation>
    <scope>NUCLEOTIDE SEQUENCE</scope>
</reference>
<name>A0A381NU22_9ZZZZ</name>
<organism evidence="1">
    <name type="scientific">marine metagenome</name>
    <dbReference type="NCBI Taxonomy" id="408172"/>
    <lineage>
        <taxon>unclassified sequences</taxon>
        <taxon>metagenomes</taxon>
        <taxon>ecological metagenomes</taxon>
    </lineage>
</organism>
<dbReference type="AlphaFoldDB" id="A0A381NU22"/>
<sequence length="153" mass="17369">MPKIMPNSGVKGRSSVILIREWERQMSASGCCGRLEGDFLQRRGERCFPERRAVMEAMGPLYRDLRSRYGDEVEIHVVDPRNLFTIFALILRDARAHSLSVWKALRTLFRIPVTGVVVNGQLLTRGRWPDFSELKEVLGDPKTTREEVAGGLA</sequence>
<proteinExistence type="predicted"/>
<accession>A0A381NU22</accession>
<dbReference type="EMBL" id="UINC01000599">
    <property type="protein sequence ID" value="SUZ58126.1"/>
    <property type="molecule type" value="Genomic_DNA"/>
</dbReference>
<gene>
    <name evidence="1" type="ORF">METZ01_LOCUS10980</name>
</gene>